<evidence type="ECO:0000313" key="6">
    <source>
        <dbReference type="Proteomes" id="UP000194639"/>
    </source>
</evidence>
<dbReference type="Gene3D" id="3.90.79.10">
    <property type="entry name" value="Nucleoside Triphosphate Pyrophosphohydrolase"/>
    <property type="match status" value="1"/>
</dbReference>
<accession>A0A252A2C6</accession>
<dbReference type="InterPro" id="IPR020476">
    <property type="entry name" value="Nudix_hydrolase"/>
</dbReference>
<dbReference type="Pfam" id="PF00293">
    <property type="entry name" value="NUDIX"/>
    <property type="match status" value="1"/>
</dbReference>
<dbReference type="EMBL" id="JOMO01000021">
    <property type="protein sequence ID" value="OUI81944.1"/>
    <property type="molecule type" value="Genomic_DNA"/>
</dbReference>
<dbReference type="PANTHER" id="PTHR43046">
    <property type="entry name" value="GDP-MANNOSE MANNOSYL HYDROLASE"/>
    <property type="match status" value="1"/>
</dbReference>
<dbReference type="PROSITE" id="PS51462">
    <property type="entry name" value="NUDIX"/>
    <property type="match status" value="1"/>
</dbReference>
<evidence type="ECO:0000256" key="2">
    <source>
        <dbReference type="ARBA" id="ARBA00022801"/>
    </source>
</evidence>
<evidence type="ECO:0000256" key="3">
    <source>
        <dbReference type="RuleBase" id="RU003476"/>
    </source>
</evidence>
<reference evidence="5 6" key="1">
    <citation type="submission" date="2014-06" db="EMBL/GenBank/DDBJ databases">
        <authorList>
            <person name="Ju J."/>
            <person name="Zhang J."/>
        </authorList>
    </citation>
    <scope>NUCLEOTIDE SEQUENCE [LARGE SCALE GENOMIC DNA]</scope>
    <source>
        <strain evidence="5">DmW_045</strain>
    </source>
</reference>
<dbReference type="PANTHER" id="PTHR43046:SF16">
    <property type="entry name" value="ADP-RIBOSE PYROPHOSPHATASE YJHB-RELATED"/>
    <property type="match status" value="1"/>
</dbReference>
<evidence type="ECO:0000256" key="1">
    <source>
        <dbReference type="ARBA" id="ARBA00001946"/>
    </source>
</evidence>
<dbReference type="AlphaFoldDB" id="A0A252A2C6"/>
<comment type="similarity">
    <text evidence="3">Belongs to the Nudix hydrolase family.</text>
</comment>
<evidence type="ECO:0000313" key="5">
    <source>
        <dbReference type="EMBL" id="OUI81944.1"/>
    </source>
</evidence>
<feature type="domain" description="Nudix hydrolase" evidence="4">
    <location>
        <begin position="6"/>
        <end position="136"/>
    </location>
</feature>
<dbReference type="PROSITE" id="PS00893">
    <property type="entry name" value="NUDIX_BOX"/>
    <property type="match status" value="1"/>
</dbReference>
<name>A0A252A2C6_9PROT</name>
<evidence type="ECO:0000259" key="4">
    <source>
        <dbReference type="PROSITE" id="PS51462"/>
    </source>
</evidence>
<dbReference type="InterPro" id="IPR000086">
    <property type="entry name" value="NUDIX_hydrolase_dom"/>
</dbReference>
<comment type="cofactor">
    <cofactor evidence="1">
        <name>Mg(2+)</name>
        <dbReference type="ChEBI" id="CHEBI:18420"/>
    </cofactor>
</comment>
<keyword evidence="2 3" id="KW-0378">Hydrolase</keyword>
<dbReference type="Proteomes" id="UP000194639">
    <property type="component" value="Unassembled WGS sequence"/>
</dbReference>
<dbReference type="SUPFAM" id="SSF55811">
    <property type="entry name" value="Nudix"/>
    <property type="match status" value="1"/>
</dbReference>
<sequence length="141" mass="15548">MTREIFPRVGCGAVLLKNNALLLVHRKRDPESDHWGLPGGKVDPFETVPQAVVREIKEETGVHITHLRLLCLVDHIAPDHSAHWVAPVYLAEKFEGKPSVKEPNALAGVKWCPLNALPAKLTYATHIALKALYAQNIVAQA</sequence>
<dbReference type="PRINTS" id="PR00502">
    <property type="entry name" value="NUDIXFAMILY"/>
</dbReference>
<protein>
    <submittedName>
        <fullName evidence="5">ADP-ribose pyrophosphatase</fullName>
    </submittedName>
</protein>
<dbReference type="GO" id="GO:0016787">
    <property type="term" value="F:hydrolase activity"/>
    <property type="evidence" value="ECO:0007669"/>
    <property type="project" value="UniProtKB-KW"/>
</dbReference>
<dbReference type="InterPro" id="IPR020084">
    <property type="entry name" value="NUDIX_hydrolase_CS"/>
</dbReference>
<comment type="caution">
    <text evidence="5">The sequence shown here is derived from an EMBL/GenBank/DDBJ whole genome shotgun (WGS) entry which is preliminary data.</text>
</comment>
<dbReference type="RefSeq" id="WP_086552267.1">
    <property type="nucleotide sequence ID" value="NZ_JBDNWD010000002.1"/>
</dbReference>
<proteinExistence type="inferred from homology"/>
<organism evidence="5 6">
    <name type="scientific">Acetobacter orientalis</name>
    <dbReference type="NCBI Taxonomy" id="146474"/>
    <lineage>
        <taxon>Bacteria</taxon>
        <taxon>Pseudomonadati</taxon>
        <taxon>Pseudomonadota</taxon>
        <taxon>Alphaproteobacteria</taxon>
        <taxon>Acetobacterales</taxon>
        <taxon>Acetobacteraceae</taxon>
        <taxon>Acetobacter</taxon>
    </lineage>
</organism>
<gene>
    <name evidence="5" type="ORF">HK12_04505</name>
</gene>
<dbReference type="InterPro" id="IPR015797">
    <property type="entry name" value="NUDIX_hydrolase-like_dom_sf"/>
</dbReference>